<dbReference type="Pfam" id="PF05572">
    <property type="entry name" value="Peptidase_M43"/>
    <property type="match status" value="1"/>
</dbReference>
<gene>
    <name evidence="11" type="ORF">DSM5745_06847</name>
</gene>
<organism evidence="11 12">
    <name type="scientific">Aspergillus mulundensis</name>
    <dbReference type="NCBI Taxonomy" id="1810919"/>
    <lineage>
        <taxon>Eukaryota</taxon>
        <taxon>Fungi</taxon>
        <taxon>Dikarya</taxon>
        <taxon>Ascomycota</taxon>
        <taxon>Pezizomycotina</taxon>
        <taxon>Eurotiomycetes</taxon>
        <taxon>Eurotiomycetidae</taxon>
        <taxon>Eurotiales</taxon>
        <taxon>Aspergillaceae</taxon>
        <taxon>Aspergillus</taxon>
        <taxon>Aspergillus subgen. Nidulantes</taxon>
    </lineage>
</organism>
<dbReference type="OrthoDB" id="536211at2759"/>
<accession>A0A3D8RS68</accession>
<comment type="caution">
    <text evidence="11">The sequence shown here is derived from an EMBL/GenBank/DDBJ whole genome shotgun (WGS) entry which is preliminary data.</text>
</comment>
<sequence length="330" mass="36092">MRLLPALLTASFAALASARCGTRDPSERVHAQHKYFLEKEDREAARIAAARDVFDVTVDTYVHVVISNTTAGINATTLPSQIHEQIDVLNENYLGTGFQFNLVNVSYTHNDKWTAIMDGSTTEYEVKSTLRRGDYTALNLYFGTIGSGILGYATFPDTVTPREFLLDGVVCDPQSLPGGKAPYNLGITAVHETGHWLNLFHTFQPGNDDPAQPGCYGHGDYIHDTPAEAYAAFGCPASRDTCKGAVEANNTLSVPGPDPIHNFMDYTDDRCLTTFSAGQITRMQNSWREERVAYVPMGMRRRSPGGLLPDLKAELGLGLKGKIARPGSGW</sequence>
<evidence type="ECO:0000256" key="4">
    <source>
        <dbReference type="ARBA" id="ARBA00022729"/>
    </source>
</evidence>
<feature type="chain" id="PRO_5017556624" description="Peptidase M43 pregnancy-associated plasma-A domain-containing protein" evidence="9">
    <location>
        <begin position="19"/>
        <end position="330"/>
    </location>
</feature>
<dbReference type="CDD" id="cd04275">
    <property type="entry name" value="ZnMc_pappalysin_like"/>
    <property type="match status" value="1"/>
</dbReference>
<name>A0A3D8RS68_9EURO</name>
<dbReference type="PANTHER" id="PTHR47466">
    <property type="match status" value="1"/>
</dbReference>
<dbReference type="Gene3D" id="3.40.390.10">
    <property type="entry name" value="Collagenase (Catalytic Domain)"/>
    <property type="match status" value="1"/>
</dbReference>
<keyword evidence="5" id="KW-0378">Hydrolase</keyword>
<proteinExistence type="inferred from homology"/>
<comment type="similarity">
    <text evidence="1">Belongs to the peptidase M43B family.</text>
</comment>
<protein>
    <recommendedName>
        <fullName evidence="10">Peptidase M43 pregnancy-associated plasma-A domain-containing protein</fullName>
    </recommendedName>
</protein>
<keyword evidence="3" id="KW-0479">Metal-binding</keyword>
<evidence type="ECO:0000256" key="8">
    <source>
        <dbReference type="ARBA" id="ARBA00023157"/>
    </source>
</evidence>
<evidence type="ECO:0000313" key="12">
    <source>
        <dbReference type="Proteomes" id="UP000256690"/>
    </source>
</evidence>
<keyword evidence="7" id="KW-0482">Metalloprotease</keyword>
<keyword evidence="2" id="KW-0645">Protease</keyword>
<keyword evidence="6" id="KW-0862">Zinc</keyword>
<evidence type="ECO:0000313" key="11">
    <source>
        <dbReference type="EMBL" id="RDW76855.1"/>
    </source>
</evidence>
<evidence type="ECO:0000256" key="5">
    <source>
        <dbReference type="ARBA" id="ARBA00022801"/>
    </source>
</evidence>
<dbReference type="GeneID" id="38117217"/>
<dbReference type="InterPro" id="IPR008754">
    <property type="entry name" value="Peptidase_M43"/>
</dbReference>
<feature type="signal peptide" evidence="9">
    <location>
        <begin position="1"/>
        <end position="18"/>
    </location>
</feature>
<dbReference type="SUPFAM" id="SSF55486">
    <property type="entry name" value="Metalloproteases ('zincins'), catalytic domain"/>
    <property type="match status" value="1"/>
</dbReference>
<evidence type="ECO:0000256" key="3">
    <source>
        <dbReference type="ARBA" id="ARBA00022723"/>
    </source>
</evidence>
<dbReference type="STRING" id="1810919.A0A3D8RS68"/>
<reference evidence="11 12" key="1">
    <citation type="journal article" date="2018" name="IMA Fungus">
        <title>IMA Genome-F 9: Draft genome sequence of Annulohypoxylon stygium, Aspergillus mulundensis, Berkeleyomyces basicola (syn. Thielaviopsis basicola), Ceratocystis smalleyi, two Cercospora beticola strains, Coleophoma cylindrospora, Fusarium fracticaudum, Phialophora cf. hyalina, and Morchella septimelata.</title>
        <authorList>
            <person name="Wingfield B.D."/>
            <person name="Bills G.F."/>
            <person name="Dong Y."/>
            <person name="Huang W."/>
            <person name="Nel W.J."/>
            <person name="Swalarsk-Parry B.S."/>
            <person name="Vaghefi N."/>
            <person name="Wilken P.M."/>
            <person name="An Z."/>
            <person name="de Beer Z.W."/>
            <person name="De Vos L."/>
            <person name="Chen L."/>
            <person name="Duong T.A."/>
            <person name="Gao Y."/>
            <person name="Hammerbacher A."/>
            <person name="Kikkert J.R."/>
            <person name="Li Y."/>
            <person name="Li H."/>
            <person name="Li K."/>
            <person name="Li Q."/>
            <person name="Liu X."/>
            <person name="Ma X."/>
            <person name="Naidoo K."/>
            <person name="Pethybridge S.J."/>
            <person name="Sun J."/>
            <person name="Steenkamp E.T."/>
            <person name="van der Nest M.A."/>
            <person name="van Wyk S."/>
            <person name="Wingfield M.J."/>
            <person name="Xiong C."/>
            <person name="Yue Q."/>
            <person name="Zhang X."/>
        </authorList>
    </citation>
    <scope>NUCLEOTIDE SEQUENCE [LARGE SCALE GENOMIC DNA]</scope>
    <source>
        <strain evidence="11 12">DSM 5745</strain>
    </source>
</reference>
<keyword evidence="8" id="KW-1015">Disulfide bond</keyword>
<dbReference type="GO" id="GO:0046872">
    <property type="term" value="F:metal ion binding"/>
    <property type="evidence" value="ECO:0007669"/>
    <property type="project" value="UniProtKB-KW"/>
</dbReference>
<dbReference type="GO" id="GO:0008237">
    <property type="term" value="F:metallopeptidase activity"/>
    <property type="evidence" value="ECO:0007669"/>
    <property type="project" value="UniProtKB-KW"/>
</dbReference>
<dbReference type="EMBL" id="PVWQ01000007">
    <property type="protein sequence ID" value="RDW76855.1"/>
    <property type="molecule type" value="Genomic_DNA"/>
</dbReference>
<evidence type="ECO:0000256" key="7">
    <source>
        <dbReference type="ARBA" id="ARBA00023049"/>
    </source>
</evidence>
<evidence type="ECO:0000259" key="10">
    <source>
        <dbReference type="Pfam" id="PF05572"/>
    </source>
</evidence>
<feature type="domain" description="Peptidase M43 pregnancy-associated plasma-A" evidence="10">
    <location>
        <begin position="180"/>
        <end position="285"/>
    </location>
</feature>
<keyword evidence="4 9" id="KW-0732">Signal</keyword>
<dbReference type="InterPro" id="IPR024079">
    <property type="entry name" value="MetalloPept_cat_dom_sf"/>
</dbReference>
<dbReference type="AlphaFoldDB" id="A0A3D8RS68"/>
<dbReference type="GO" id="GO:0006508">
    <property type="term" value="P:proteolysis"/>
    <property type="evidence" value="ECO:0007669"/>
    <property type="project" value="UniProtKB-KW"/>
</dbReference>
<evidence type="ECO:0000256" key="2">
    <source>
        <dbReference type="ARBA" id="ARBA00022670"/>
    </source>
</evidence>
<dbReference type="RefSeq" id="XP_026603167.1">
    <property type="nucleotide sequence ID" value="XM_026748863.1"/>
</dbReference>
<evidence type="ECO:0000256" key="6">
    <source>
        <dbReference type="ARBA" id="ARBA00022833"/>
    </source>
</evidence>
<evidence type="ECO:0000256" key="1">
    <source>
        <dbReference type="ARBA" id="ARBA00008721"/>
    </source>
</evidence>
<keyword evidence="12" id="KW-1185">Reference proteome</keyword>
<evidence type="ECO:0000256" key="9">
    <source>
        <dbReference type="SAM" id="SignalP"/>
    </source>
</evidence>
<dbReference type="PANTHER" id="PTHR47466:SF1">
    <property type="entry name" value="METALLOPROTEASE MEP1 (AFU_ORTHOLOGUE AFUA_1G07730)-RELATED"/>
    <property type="match status" value="1"/>
</dbReference>
<dbReference type="Proteomes" id="UP000256690">
    <property type="component" value="Unassembled WGS sequence"/>
</dbReference>